<evidence type="ECO:0000313" key="2">
    <source>
        <dbReference type="EMBL" id="WVZ25050.1"/>
    </source>
</evidence>
<sequence>MVFQSFLRNPRQSNARLYLAGGLKMQERLLHYLIVWLLYPRGSNHAQCSETDLIIMYGILQSIPLNWPHLFQTIMFKAKRYETVLPTHRIGENSLRQMGFLKQGDSFVHPDDDAGVQEEEEEGADNPLPDSTNVAGSSQLNQEYSLESLSRQMTEMARLQHEMMNIQNTRHEEICTHLLNLDTRISGLEKHFISDDSAEF</sequence>
<feature type="region of interest" description="Disordered" evidence="1">
    <location>
        <begin position="109"/>
        <end position="136"/>
    </location>
</feature>
<evidence type="ECO:0000313" key="3">
    <source>
        <dbReference type="Proteomes" id="UP001374535"/>
    </source>
</evidence>
<reference evidence="2 3" key="1">
    <citation type="journal article" date="2023" name="Life. Sci Alliance">
        <title>Evolutionary insights into 3D genome organization and epigenetic landscape of Vigna mungo.</title>
        <authorList>
            <person name="Junaid A."/>
            <person name="Singh B."/>
            <person name="Bhatia S."/>
        </authorList>
    </citation>
    <scope>NUCLEOTIDE SEQUENCE [LARGE SCALE GENOMIC DNA]</scope>
    <source>
        <strain evidence="2">Urdbean</strain>
    </source>
</reference>
<name>A0AAQ3PAR3_VIGMU</name>
<accession>A0AAQ3PAR3</accession>
<protein>
    <submittedName>
        <fullName evidence="2">Uncharacterized protein</fullName>
    </submittedName>
</protein>
<dbReference type="Proteomes" id="UP001374535">
    <property type="component" value="Chromosome 1"/>
</dbReference>
<proteinExistence type="predicted"/>
<evidence type="ECO:0000256" key="1">
    <source>
        <dbReference type="SAM" id="MobiDB-lite"/>
    </source>
</evidence>
<dbReference type="EMBL" id="CP144700">
    <property type="protein sequence ID" value="WVZ25050.1"/>
    <property type="molecule type" value="Genomic_DNA"/>
</dbReference>
<gene>
    <name evidence="2" type="ORF">V8G54_003594</name>
</gene>
<dbReference type="AlphaFoldDB" id="A0AAQ3PAR3"/>
<feature type="compositionally biased region" description="Acidic residues" evidence="1">
    <location>
        <begin position="113"/>
        <end position="124"/>
    </location>
</feature>
<keyword evidence="3" id="KW-1185">Reference proteome</keyword>
<organism evidence="2 3">
    <name type="scientific">Vigna mungo</name>
    <name type="common">Black gram</name>
    <name type="synonym">Phaseolus mungo</name>
    <dbReference type="NCBI Taxonomy" id="3915"/>
    <lineage>
        <taxon>Eukaryota</taxon>
        <taxon>Viridiplantae</taxon>
        <taxon>Streptophyta</taxon>
        <taxon>Embryophyta</taxon>
        <taxon>Tracheophyta</taxon>
        <taxon>Spermatophyta</taxon>
        <taxon>Magnoliopsida</taxon>
        <taxon>eudicotyledons</taxon>
        <taxon>Gunneridae</taxon>
        <taxon>Pentapetalae</taxon>
        <taxon>rosids</taxon>
        <taxon>fabids</taxon>
        <taxon>Fabales</taxon>
        <taxon>Fabaceae</taxon>
        <taxon>Papilionoideae</taxon>
        <taxon>50 kb inversion clade</taxon>
        <taxon>NPAAA clade</taxon>
        <taxon>indigoferoid/millettioid clade</taxon>
        <taxon>Phaseoleae</taxon>
        <taxon>Vigna</taxon>
    </lineage>
</organism>